<dbReference type="InterPro" id="IPR013083">
    <property type="entry name" value="Znf_RING/FYVE/PHD"/>
</dbReference>
<keyword evidence="3" id="KW-0862">Zinc</keyword>
<evidence type="ECO:0000256" key="2">
    <source>
        <dbReference type="ARBA" id="ARBA00022771"/>
    </source>
</evidence>
<feature type="region of interest" description="Disordered" evidence="5">
    <location>
        <begin position="1"/>
        <end position="20"/>
    </location>
</feature>
<keyword evidence="2 4" id="KW-0863">Zinc-finger</keyword>
<dbReference type="InterPro" id="IPR015947">
    <property type="entry name" value="PUA-like_sf"/>
</dbReference>
<dbReference type="EMBL" id="HBEM01002695">
    <property type="protein sequence ID" value="CAD8431982.1"/>
    <property type="molecule type" value="Transcribed_RNA"/>
</dbReference>
<dbReference type="AlphaFoldDB" id="A0A7S0CSC1"/>
<dbReference type="InterPro" id="IPR017907">
    <property type="entry name" value="Znf_RING_CS"/>
</dbReference>
<dbReference type="InterPro" id="IPR018957">
    <property type="entry name" value="Znf_C3HC4_RING-type"/>
</dbReference>
<proteinExistence type="predicted"/>
<evidence type="ECO:0000256" key="3">
    <source>
        <dbReference type="ARBA" id="ARBA00022833"/>
    </source>
</evidence>
<dbReference type="PANTHER" id="PTHR23327:SF42">
    <property type="entry name" value="LON PEPTIDASE N-TERMINAL DOMAIN AND RING FINGER PROTEIN C14F5.10C"/>
    <property type="match status" value="1"/>
</dbReference>
<evidence type="ECO:0000256" key="1">
    <source>
        <dbReference type="ARBA" id="ARBA00022723"/>
    </source>
</evidence>
<dbReference type="SUPFAM" id="SSF88697">
    <property type="entry name" value="PUA domain-like"/>
    <property type="match status" value="1"/>
</dbReference>
<evidence type="ECO:0000256" key="5">
    <source>
        <dbReference type="SAM" id="MobiDB-lite"/>
    </source>
</evidence>
<dbReference type="InterPro" id="IPR046336">
    <property type="entry name" value="Lon_prtase_N_sf"/>
</dbReference>
<reference evidence="7" key="1">
    <citation type="submission" date="2021-01" db="EMBL/GenBank/DDBJ databases">
        <authorList>
            <person name="Corre E."/>
            <person name="Pelletier E."/>
            <person name="Niang G."/>
            <person name="Scheremetjew M."/>
            <person name="Finn R."/>
            <person name="Kale V."/>
            <person name="Holt S."/>
            <person name="Cochrane G."/>
            <person name="Meng A."/>
            <person name="Brown T."/>
            <person name="Cohen L."/>
        </authorList>
    </citation>
    <scope>NUCLEOTIDE SEQUENCE</scope>
    <source>
        <strain evidence="7">CCMP2058</strain>
    </source>
</reference>
<dbReference type="PROSITE" id="PS50089">
    <property type="entry name" value="ZF_RING_2"/>
    <property type="match status" value="1"/>
</dbReference>
<name>A0A7S0CSC1_9EUKA</name>
<dbReference type="PROSITE" id="PS00518">
    <property type="entry name" value="ZF_RING_1"/>
    <property type="match status" value="1"/>
</dbReference>
<dbReference type="GO" id="GO:0008270">
    <property type="term" value="F:zinc ion binding"/>
    <property type="evidence" value="ECO:0007669"/>
    <property type="project" value="UniProtKB-KW"/>
</dbReference>
<dbReference type="PANTHER" id="PTHR23327">
    <property type="entry name" value="RING FINGER PROTEIN 127"/>
    <property type="match status" value="1"/>
</dbReference>
<dbReference type="GO" id="GO:0061630">
    <property type="term" value="F:ubiquitin protein ligase activity"/>
    <property type="evidence" value="ECO:0007669"/>
    <property type="project" value="TreeGrafter"/>
</dbReference>
<dbReference type="Gene3D" id="3.30.40.10">
    <property type="entry name" value="Zinc/RING finger domain, C3HC4 (zinc finger)"/>
    <property type="match status" value="1"/>
</dbReference>
<accession>A0A7S0CSC1</accession>
<dbReference type="SMART" id="SM00464">
    <property type="entry name" value="LON"/>
    <property type="match status" value="1"/>
</dbReference>
<dbReference type="Gene3D" id="2.30.130.40">
    <property type="entry name" value="LON domain-like"/>
    <property type="match status" value="1"/>
</dbReference>
<evidence type="ECO:0000256" key="4">
    <source>
        <dbReference type="PROSITE-ProRule" id="PRU00175"/>
    </source>
</evidence>
<dbReference type="InterPro" id="IPR001841">
    <property type="entry name" value="Znf_RING"/>
</dbReference>
<sequence>MEPMEEVPDEKHKSVSPGSYKSTRIEQDMLQCSLCLGIVCEPITIPCGHTFCRSCLYLAMQRTKKKCPNCRAVCHVDPSSHSVNVMLANIAQKCFPKEYKKRAEECKALKQKFQTTLPIFFYNNCLFPGCLLHLHLFEQRYRHMINRCVSSNRQFLYLPNFSDYKATAGDVGLLAYVDECEFLSDGRALLKATLVKRVVITNSWVEEGTQGLHYCQYQAYEETDKTVKEADVKEIHAKVNVILQSAPGLREQIVNHIGKQPPISNATQFSFWISALVTMITRAGKSGMPLLKTTKTAERLKLVKTVLSQIVSQTSRAGSKSARS</sequence>
<dbReference type="Pfam" id="PF00097">
    <property type="entry name" value="zf-C3HC4"/>
    <property type="match status" value="1"/>
</dbReference>
<keyword evidence="1" id="KW-0479">Metal-binding</keyword>
<dbReference type="InterPro" id="IPR003111">
    <property type="entry name" value="Lon_prtase_N"/>
</dbReference>
<protein>
    <recommendedName>
        <fullName evidence="6">RING-type domain-containing protein</fullName>
    </recommendedName>
</protein>
<evidence type="ECO:0000313" key="7">
    <source>
        <dbReference type="EMBL" id="CAD8431982.1"/>
    </source>
</evidence>
<dbReference type="SMART" id="SM00184">
    <property type="entry name" value="RING"/>
    <property type="match status" value="1"/>
</dbReference>
<gene>
    <name evidence="7" type="ORF">LAMO00422_LOCUS1923</name>
</gene>
<evidence type="ECO:0000259" key="6">
    <source>
        <dbReference type="PROSITE" id="PS50089"/>
    </source>
</evidence>
<organism evidence="7">
    <name type="scientific">Amorphochlora amoebiformis</name>
    <dbReference type="NCBI Taxonomy" id="1561963"/>
    <lineage>
        <taxon>Eukaryota</taxon>
        <taxon>Sar</taxon>
        <taxon>Rhizaria</taxon>
        <taxon>Cercozoa</taxon>
        <taxon>Chlorarachniophyceae</taxon>
        <taxon>Amorphochlora</taxon>
    </lineage>
</organism>
<feature type="domain" description="RING-type" evidence="6">
    <location>
        <begin position="32"/>
        <end position="71"/>
    </location>
</feature>
<dbReference type="Pfam" id="PF02190">
    <property type="entry name" value="LON_substr_bdg"/>
    <property type="match status" value="1"/>
</dbReference>
<dbReference type="SUPFAM" id="SSF57850">
    <property type="entry name" value="RING/U-box"/>
    <property type="match status" value="1"/>
</dbReference>